<dbReference type="Gene3D" id="1.10.260.40">
    <property type="entry name" value="lambda repressor-like DNA-binding domains"/>
    <property type="match status" value="1"/>
</dbReference>
<dbReference type="STRING" id="489703.SAMN04488038_11753"/>
<evidence type="ECO:0000313" key="1">
    <source>
        <dbReference type="EMBL" id="SER14933.1"/>
    </source>
</evidence>
<dbReference type="EMBL" id="FOFS01000017">
    <property type="protein sequence ID" value="SER14933.1"/>
    <property type="molecule type" value="Genomic_DNA"/>
</dbReference>
<dbReference type="OrthoDB" id="9796786at2"/>
<dbReference type="GO" id="GO:0001046">
    <property type="term" value="F:core promoter sequence-specific DNA binding"/>
    <property type="evidence" value="ECO:0007669"/>
    <property type="project" value="TreeGrafter"/>
</dbReference>
<reference evidence="1 2" key="1">
    <citation type="submission" date="2016-10" db="EMBL/GenBank/DDBJ databases">
        <authorList>
            <person name="de Groot N.N."/>
        </authorList>
    </citation>
    <scope>NUCLEOTIDE SEQUENCE [LARGE SCALE GENOMIC DNA]</scope>
    <source>
        <strain evidence="1 2">DSM 25927</strain>
    </source>
</reference>
<organism evidence="1 2">
    <name type="scientific">Solimonas aquatica</name>
    <dbReference type="NCBI Taxonomy" id="489703"/>
    <lineage>
        <taxon>Bacteria</taxon>
        <taxon>Pseudomonadati</taxon>
        <taxon>Pseudomonadota</taxon>
        <taxon>Gammaproteobacteria</taxon>
        <taxon>Nevskiales</taxon>
        <taxon>Nevskiaceae</taxon>
        <taxon>Solimonas</taxon>
    </lineage>
</organism>
<evidence type="ECO:0000313" key="2">
    <source>
        <dbReference type="Proteomes" id="UP000199233"/>
    </source>
</evidence>
<dbReference type="PANTHER" id="PTHR40455">
    <property type="entry name" value="ANTITOXIN HIGA"/>
    <property type="match status" value="1"/>
</dbReference>
<dbReference type="PANTHER" id="PTHR40455:SF1">
    <property type="entry name" value="ANTITOXIN HIGA"/>
    <property type="match status" value="1"/>
</dbReference>
<keyword evidence="2" id="KW-1185">Reference proteome</keyword>
<protein>
    <submittedName>
        <fullName evidence="1">HTH-type transcriptional regulator / antitoxin HigA</fullName>
    </submittedName>
</protein>
<sequence>MNIKPIKTRKDYRETLKEIESLMTARADSEEGDRLDVLTTLIEAYERVHFPMDLPDAVDAIQFCMEQRGLSVQDLEPVIGRRNRVYEVLNRRRPLTLRMIEGLHKTFGIPAESLLRQNPLKPGRKAA</sequence>
<dbReference type="InterPro" id="IPR039060">
    <property type="entry name" value="Antitox_HigA"/>
</dbReference>
<dbReference type="InterPro" id="IPR010982">
    <property type="entry name" value="Lambda_DNA-bd_dom_sf"/>
</dbReference>
<name>A0A1H9LVR4_9GAMM</name>
<dbReference type="GO" id="GO:0006355">
    <property type="term" value="P:regulation of DNA-templated transcription"/>
    <property type="evidence" value="ECO:0007669"/>
    <property type="project" value="InterPro"/>
</dbReference>
<dbReference type="AlphaFoldDB" id="A0A1H9LVR4"/>
<dbReference type="RefSeq" id="WP_093289319.1">
    <property type="nucleotide sequence ID" value="NZ_FOFS01000017.1"/>
</dbReference>
<dbReference type="Proteomes" id="UP000199233">
    <property type="component" value="Unassembled WGS sequence"/>
</dbReference>
<proteinExistence type="predicted"/>
<gene>
    <name evidence="1" type="ORF">SAMN04488038_11753</name>
</gene>
<accession>A0A1H9LVR4</accession>